<dbReference type="PROSITE" id="PS51782">
    <property type="entry name" value="LYSM"/>
    <property type="match status" value="1"/>
</dbReference>
<evidence type="ECO:0000256" key="2">
    <source>
        <dbReference type="ARBA" id="ARBA00022475"/>
    </source>
</evidence>
<name>A0A835HU99_9MAGN</name>
<evidence type="ECO:0000256" key="8">
    <source>
        <dbReference type="SAM" id="SignalP"/>
    </source>
</evidence>
<dbReference type="CDD" id="cd00118">
    <property type="entry name" value="LysM"/>
    <property type="match status" value="1"/>
</dbReference>
<feature type="signal peptide" evidence="8">
    <location>
        <begin position="1"/>
        <end position="24"/>
    </location>
</feature>
<keyword evidence="11" id="KW-1185">Reference proteome</keyword>
<evidence type="ECO:0000256" key="7">
    <source>
        <dbReference type="ARBA" id="ARBA00023157"/>
    </source>
</evidence>
<accession>A0A835HU99</accession>
<evidence type="ECO:0000313" key="11">
    <source>
        <dbReference type="Proteomes" id="UP000631114"/>
    </source>
</evidence>
<dbReference type="GO" id="GO:0045087">
    <property type="term" value="P:innate immune response"/>
    <property type="evidence" value="ECO:0007669"/>
    <property type="project" value="InterPro"/>
</dbReference>
<dbReference type="SMART" id="SM00257">
    <property type="entry name" value="LysM"/>
    <property type="match status" value="1"/>
</dbReference>
<evidence type="ECO:0000256" key="4">
    <source>
        <dbReference type="ARBA" id="ARBA00022729"/>
    </source>
</evidence>
<evidence type="ECO:0000256" key="6">
    <source>
        <dbReference type="ARBA" id="ARBA00023136"/>
    </source>
</evidence>
<evidence type="ECO:0000256" key="3">
    <source>
        <dbReference type="ARBA" id="ARBA00022692"/>
    </source>
</evidence>
<proteinExistence type="predicted"/>
<gene>
    <name evidence="10" type="ORF">IFM89_006354</name>
</gene>
<dbReference type="InterPro" id="IPR018392">
    <property type="entry name" value="LysM"/>
</dbReference>
<dbReference type="OrthoDB" id="4062651at2759"/>
<dbReference type="PANTHER" id="PTHR46204">
    <property type="entry name" value="CHITIN ELICITOR RECEPTOR KINASE 1-RELATED"/>
    <property type="match status" value="1"/>
</dbReference>
<keyword evidence="3" id="KW-0812">Transmembrane</keyword>
<protein>
    <recommendedName>
        <fullName evidence="9">LysM domain-containing protein</fullName>
    </recommendedName>
</protein>
<dbReference type="SUPFAM" id="SSF54106">
    <property type="entry name" value="LysM domain"/>
    <property type="match status" value="1"/>
</dbReference>
<dbReference type="EMBL" id="JADFTS010000005">
    <property type="protein sequence ID" value="KAF9604347.1"/>
    <property type="molecule type" value="Genomic_DNA"/>
</dbReference>
<feature type="domain" description="LysM" evidence="9">
    <location>
        <begin position="160"/>
        <end position="206"/>
    </location>
</feature>
<comment type="caution">
    <text evidence="10">The sequence shown here is derived from an EMBL/GenBank/DDBJ whole genome shotgun (WGS) entry which is preliminary data.</text>
</comment>
<dbReference type="InterPro" id="IPR044812">
    <property type="entry name" value="CERK1/LYK3-like"/>
</dbReference>
<keyword evidence="2" id="KW-1003">Cell membrane</keyword>
<keyword evidence="6" id="KW-0472">Membrane</keyword>
<dbReference type="InterPro" id="IPR036779">
    <property type="entry name" value="LysM_dom_sf"/>
</dbReference>
<feature type="chain" id="PRO_5032996939" description="LysM domain-containing protein" evidence="8">
    <location>
        <begin position="25"/>
        <end position="217"/>
    </location>
</feature>
<evidence type="ECO:0000256" key="1">
    <source>
        <dbReference type="ARBA" id="ARBA00004162"/>
    </source>
</evidence>
<dbReference type="Proteomes" id="UP000631114">
    <property type="component" value="Unassembled WGS sequence"/>
</dbReference>
<evidence type="ECO:0000313" key="10">
    <source>
        <dbReference type="EMBL" id="KAF9604347.1"/>
    </source>
</evidence>
<dbReference type="GO" id="GO:0019199">
    <property type="term" value="F:transmembrane receptor protein kinase activity"/>
    <property type="evidence" value="ECO:0007669"/>
    <property type="project" value="InterPro"/>
</dbReference>
<keyword evidence="5" id="KW-1133">Transmembrane helix</keyword>
<keyword evidence="4 8" id="KW-0732">Signal</keyword>
<dbReference type="Pfam" id="PF01476">
    <property type="entry name" value="LysM"/>
    <property type="match status" value="1"/>
</dbReference>
<organism evidence="10 11">
    <name type="scientific">Coptis chinensis</name>
    <dbReference type="NCBI Taxonomy" id="261450"/>
    <lineage>
        <taxon>Eukaryota</taxon>
        <taxon>Viridiplantae</taxon>
        <taxon>Streptophyta</taxon>
        <taxon>Embryophyta</taxon>
        <taxon>Tracheophyta</taxon>
        <taxon>Spermatophyta</taxon>
        <taxon>Magnoliopsida</taxon>
        <taxon>Ranunculales</taxon>
        <taxon>Ranunculaceae</taxon>
        <taxon>Coptidoideae</taxon>
        <taxon>Coptis</taxon>
    </lineage>
</organism>
<dbReference type="PANTHER" id="PTHR46204:SF8">
    <property type="entry name" value="PROTEIN KINASE DOMAIN-CONTAINING PROTEIN"/>
    <property type="match status" value="1"/>
</dbReference>
<dbReference type="Gene3D" id="3.10.350.10">
    <property type="entry name" value="LysM domain"/>
    <property type="match status" value="1"/>
</dbReference>
<comment type="subcellular location">
    <subcellularLocation>
        <location evidence="1">Cell membrane</location>
        <topology evidence="1">Single-pass membrane protein</topology>
    </subcellularLocation>
</comment>
<reference evidence="10 11" key="1">
    <citation type="submission" date="2020-10" db="EMBL/GenBank/DDBJ databases">
        <title>The Coptis chinensis genome and diversification of protoberbering-type alkaloids.</title>
        <authorList>
            <person name="Wang B."/>
            <person name="Shu S."/>
            <person name="Song C."/>
            <person name="Liu Y."/>
        </authorList>
    </citation>
    <scope>NUCLEOTIDE SEQUENCE [LARGE SCALE GENOMIC DNA]</scope>
    <source>
        <strain evidence="10">HL-2020</strain>
        <tissue evidence="10">Leaf</tissue>
    </source>
</reference>
<evidence type="ECO:0000256" key="5">
    <source>
        <dbReference type="ARBA" id="ARBA00022989"/>
    </source>
</evidence>
<keyword evidence="7" id="KW-1015">Disulfide bond</keyword>
<dbReference type="GO" id="GO:0005886">
    <property type="term" value="C:plasma membrane"/>
    <property type="evidence" value="ECO:0007669"/>
    <property type="project" value="UniProtKB-SubCell"/>
</dbReference>
<sequence length="217" mass="23271">MASSNSLFILIPLLTATLFTITLCSISVDSSVIYPLNCTQKLLPTPCSSYLYHISEGGLTTEQIASYYSVNTSQIQPIKHNAKQDYVVSVPCGCKDVNGTVSYFYDTSYTVQTGDTLDNVTTKIYSGQPWKAGGDSIFAGQIIPIHLVCGCLEGVSQVVVTYTVQDQDTLSGIAGLLSSTVEGIQSLNPILTQNPGFLDVGWVLFVPMQTKGTQSSS</sequence>
<evidence type="ECO:0000259" key="9">
    <source>
        <dbReference type="PROSITE" id="PS51782"/>
    </source>
</evidence>
<dbReference type="AlphaFoldDB" id="A0A835HU99"/>